<feature type="compositionally biased region" description="Basic residues" evidence="1">
    <location>
        <begin position="56"/>
        <end position="75"/>
    </location>
</feature>
<name>M2RLH2_CERS8</name>
<dbReference type="AlphaFoldDB" id="M2RLH2"/>
<reference evidence="2 3" key="1">
    <citation type="journal article" date="2012" name="Proc. Natl. Acad. Sci. U.S.A.">
        <title>Comparative genomics of Ceriporiopsis subvermispora and Phanerochaete chrysosporium provide insight into selective ligninolysis.</title>
        <authorList>
            <person name="Fernandez-Fueyo E."/>
            <person name="Ruiz-Duenas F.J."/>
            <person name="Ferreira P."/>
            <person name="Floudas D."/>
            <person name="Hibbett D.S."/>
            <person name="Canessa P."/>
            <person name="Larrondo L.F."/>
            <person name="James T.Y."/>
            <person name="Seelenfreund D."/>
            <person name="Lobos S."/>
            <person name="Polanco R."/>
            <person name="Tello M."/>
            <person name="Honda Y."/>
            <person name="Watanabe T."/>
            <person name="Watanabe T."/>
            <person name="Ryu J.S."/>
            <person name="Kubicek C.P."/>
            <person name="Schmoll M."/>
            <person name="Gaskell J."/>
            <person name="Hammel K.E."/>
            <person name="St John F.J."/>
            <person name="Vanden Wymelenberg A."/>
            <person name="Sabat G."/>
            <person name="Splinter BonDurant S."/>
            <person name="Syed K."/>
            <person name="Yadav J.S."/>
            <person name="Doddapaneni H."/>
            <person name="Subramanian V."/>
            <person name="Lavin J.L."/>
            <person name="Oguiza J.A."/>
            <person name="Perez G."/>
            <person name="Pisabarro A.G."/>
            <person name="Ramirez L."/>
            <person name="Santoyo F."/>
            <person name="Master E."/>
            <person name="Coutinho P.M."/>
            <person name="Henrissat B."/>
            <person name="Lombard V."/>
            <person name="Magnuson J.K."/>
            <person name="Kuees U."/>
            <person name="Hori C."/>
            <person name="Igarashi K."/>
            <person name="Samejima M."/>
            <person name="Held B.W."/>
            <person name="Barry K.W."/>
            <person name="LaButti K.M."/>
            <person name="Lapidus A."/>
            <person name="Lindquist E.A."/>
            <person name="Lucas S.M."/>
            <person name="Riley R."/>
            <person name="Salamov A.A."/>
            <person name="Hoffmeister D."/>
            <person name="Schwenk D."/>
            <person name="Hadar Y."/>
            <person name="Yarden O."/>
            <person name="de Vries R.P."/>
            <person name="Wiebenga A."/>
            <person name="Stenlid J."/>
            <person name="Eastwood D."/>
            <person name="Grigoriev I.V."/>
            <person name="Berka R.M."/>
            <person name="Blanchette R.A."/>
            <person name="Kersten P."/>
            <person name="Martinez A.T."/>
            <person name="Vicuna R."/>
            <person name="Cullen D."/>
        </authorList>
    </citation>
    <scope>NUCLEOTIDE SEQUENCE [LARGE SCALE GENOMIC DNA]</scope>
    <source>
        <strain evidence="2 3">B</strain>
    </source>
</reference>
<proteinExistence type="predicted"/>
<feature type="region of interest" description="Disordered" evidence="1">
    <location>
        <begin position="55"/>
        <end position="75"/>
    </location>
</feature>
<dbReference type="EMBL" id="KB445794">
    <property type="protein sequence ID" value="EMD39322.1"/>
    <property type="molecule type" value="Genomic_DNA"/>
</dbReference>
<gene>
    <name evidence="2" type="ORF">CERSUDRAFT_72487</name>
</gene>
<evidence type="ECO:0000313" key="3">
    <source>
        <dbReference type="Proteomes" id="UP000016930"/>
    </source>
</evidence>
<accession>M2RLH2</accession>
<sequence length="215" mass="24549">MERFVASHRIGASLRFGPWLSGKTPTSDEQVRTWARLRGQDEEEIWDVGTWERKTQRQGKAKKAGQKEPNRRRRLPSLTYVGVSKRHHRRTAQKKKMVDRYVAFEKEKMADRRLAGSICRADTSARVCKLLFSLFKIYSSAYKFEPGANLQDCVLMSTASQEENVCHHNMTNCLGLCSACEVGDLVDRNSRFIRVHFPARNQLAIVHQALGLGIA</sequence>
<evidence type="ECO:0000313" key="2">
    <source>
        <dbReference type="EMBL" id="EMD39322.1"/>
    </source>
</evidence>
<dbReference type="Proteomes" id="UP000016930">
    <property type="component" value="Unassembled WGS sequence"/>
</dbReference>
<dbReference type="HOGENOM" id="CLU_1283123_0_0_1"/>
<organism evidence="2 3">
    <name type="scientific">Ceriporiopsis subvermispora (strain B)</name>
    <name type="common">White-rot fungus</name>
    <name type="synonym">Gelatoporia subvermispora</name>
    <dbReference type="NCBI Taxonomy" id="914234"/>
    <lineage>
        <taxon>Eukaryota</taxon>
        <taxon>Fungi</taxon>
        <taxon>Dikarya</taxon>
        <taxon>Basidiomycota</taxon>
        <taxon>Agaricomycotina</taxon>
        <taxon>Agaricomycetes</taxon>
        <taxon>Polyporales</taxon>
        <taxon>Gelatoporiaceae</taxon>
        <taxon>Gelatoporia</taxon>
    </lineage>
</organism>
<keyword evidence="3" id="KW-1185">Reference proteome</keyword>
<evidence type="ECO:0000256" key="1">
    <source>
        <dbReference type="SAM" id="MobiDB-lite"/>
    </source>
</evidence>
<protein>
    <submittedName>
        <fullName evidence="2">Uncharacterized protein</fullName>
    </submittedName>
</protein>